<dbReference type="Gene3D" id="3.40.930.10">
    <property type="entry name" value="Mannitol-specific EII, Chain A"/>
    <property type="match status" value="1"/>
</dbReference>
<keyword evidence="7" id="KW-0418">Kinase</keyword>
<evidence type="ECO:0000256" key="10">
    <source>
        <dbReference type="ARBA" id="ARBA00042072"/>
    </source>
</evidence>
<accession>A0ABU2H8I6</accession>
<dbReference type="PROSITE" id="PS00372">
    <property type="entry name" value="PTS_EIIA_TYPE_2_HIS"/>
    <property type="match status" value="1"/>
</dbReference>
<evidence type="ECO:0000313" key="12">
    <source>
        <dbReference type="EMBL" id="MDS1271628.1"/>
    </source>
</evidence>
<evidence type="ECO:0000256" key="4">
    <source>
        <dbReference type="ARBA" id="ARBA00022553"/>
    </source>
</evidence>
<dbReference type="EMBL" id="JAVLVT010000006">
    <property type="protein sequence ID" value="MDS1271628.1"/>
    <property type="molecule type" value="Genomic_DNA"/>
</dbReference>
<protein>
    <recommendedName>
        <fullName evidence="9">Ascorbate-specific PTS system EIIA component</fullName>
    </recommendedName>
    <alternativeName>
        <fullName evidence="10">Ascorbate-specific phosphotransferase enzyme IIA component</fullName>
    </alternativeName>
</protein>
<dbReference type="Proteomes" id="UP001250214">
    <property type="component" value="Unassembled WGS sequence"/>
</dbReference>
<dbReference type="PROSITE" id="PS51094">
    <property type="entry name" value="PTS_EIIA_TYPE_2"/>
    <property type="match status" value="1"/>
</dbReference>
<keyword evidence="6" id="KW-0598">Phosphotransferase system</keyword>
<evidence type="ECO:0000256" key="2">
    <source>
        <dbReference type="ARBA" id="ARBA00022448"/>
    </source>
</evidence>
<evidence type="ECO:0000256" key="5">
    <source>
        <dbReference type="ARBA" id="ARBA00022679"/>
    </source>
</evidence>
<evidence type="ECO:0000256" key="3">
    <source>
        <dbReference type="ARBA" id="ARBA00022490"/>
    </source>
</evidence>
<gene>
    <name evidence="12" type="ORF">RIF23_15135</name>
</gene>
<dbReference type="PANTHER" id="PTHR36203:SF1">
    <property type="entry name" value="ASCORBATE-SPECIFIC PTS SYSTEM EIIA COMPONENT"/>
    <property type="match status" value="1"/>
</dbReference>
<evidence type="ECO:0000256" key="1">
    <source>
        <dbReference type="ARBA" id="ARBA00004496"/>
    </source>
</evidence>
<name>A0ABU2H8I6_9ACTN</name>
<dbReference type="InterPro" id="IPR002178">
    <property type="entry name" value="PTS_EIIA_type-2_dom"/>
</dbReference>
<comment type="function">
    <text evidence="8">The phosphoenolpyruvate-dependent sugar phosphotransferase system (sugar PTS), a major carbohydrate active transport system, catalyzes the phosphorylation of incoming sugar substrates concomitantly with their translocation across the cell membrane. The enzyme II UlaABC PTS system is involved in ascorbate transport.</text>
</comment>
<dbReference type="RefSeq" id="WP_310913174.1">
    <property type="nucleotide sequence ID" value="NZ_JAVLVT010000006.1"/>
</dbReference>
<evidence type="ECO:0000313" key="13">
    <source>
        <dbReference type="Proteomes" id="UP001250214"/>
    </source>
</evidence>
<sequence length="157" mass="16758">MAQDSPNVTWLSDLRDPARVQARRAVADWREAVSVSGELLVRAGVCTEDYVTEMSTVIREHGPYIVVAPGIALPHARPGAGVLRPGLALVTLETPVLFGHDSNDPVDLLVPFAVTEPGAHTAALRELALLLSNADTVDRMRAADCDASLLTTLQTVI</sequence>
<keyword evidence="2" id="KW-0813">Transport</keyword>
<evidence type="ECO:0000256" key="7">
    <source>
        <dbReference type="ARBA" id="ARBA00022777"/>
    </source>
</evidence>
<evidence type="ECO:0000256" key="9">
    <source>
        <dbReference type="ARBA" id="ARBA00041175"/>
    </source>
</evidence>
<keyword evidence="4" id="KW-0597">Phosphoprotein</keyword>
<keyword evidence="12" id="KW-0762">Sugar transport</keyword>
<organism evidence="12 13">
    <name type="scientific">Lipingzhangella rawalii</name>
    <dbReference type="NCBI Taxonomy" id="2055835"/>
    <lineage>
        <taxon>Bacteria</taxon>
        <taxon>Bacillati</taxon>
        <taxon>Actinomycetota</taxon>
        <taxon>Actinomycetes</taxon>
        <taxon>Streptosporangiales</taxon>
        <taxon>Nocardiopsidaceae</taxon>
        <taxon>Lipingzhangella</taxon>
    </lineage>
</organism>
<evidence type="ECO:0000256" key="8">
    <source>
        <dbReference type="ARBA" id="ARBA00037387"/>
    </source>
</evidence>
<keyword evidence="5" id="KW-0808">Transferase</keyword>
<dbReference type="InterPro" id="IPR016152">
    <property type="entry name" value="PTrfase/Anion_transptr"/>
</dbReference>
<dbReference type="SUPFAM" id="SSF55804">
    <property type="entry name" value="Phoshotransferase/anion transport protein"/>
    <property type="match status" value="1"/>
</dbReference>
<reference evidence="13" key="1">
    <citation type="submission" date="2023-07" db="EMBL/GenBank/DDBJ databases">
        <title>Novel species in the genus Lipingzhangella isolated from Sambhar Salt Lake.</title>
        <authorList>
            <person name="Jiya N."/>
            <person name="Kajale S."/>
            <person name="Sharma A."/>
        </authorList>
    </citation>
    <scope>NUCLEOTIDE SEQUENCE [LARGE SCALE GENOMIC DNA]</scope>
    <source>
        <strain evidence="13">LS1_29</strain>
    </source>
</reference>
<evidence type="ECO:0000256" key="6">
    <source>
        <dbReference type="ARBA" id="ARBA00022683"/>
    </source>
</evidence>
<proteinExistence type="predicted"/>
<keyword evidence="13" id="KW-1185">Reference proteome</keyword>
<comment type="subcellular location">
    <subcellularLocation>
        <location evidence="1">Cytoplasm</location>
    </subcellularLocation>
</comment>
<dbReference type="Pfam" id="PF00359">
    <property type="entry name" value="PTS_EIIA_2"/>
    <property type="match status" value="1"/>
</dbReference>
<comment type="caution">
    <text evidence="12">The sequence shown here is derived from an EMBL/GenBank/DDBJ whole genome shotgun (WGS) entry which is preliminary data.</text>
</comment>
<feature type="domain" description="PTS EIIA type-2" evidence="11">
    <location>
        <begin position="13"/>
        <end position="156"/>
    </location>
</feature>
<dbReference type="PANTHER" id="PTHR36203">
    <property type="entry name" value="ASCORBATE-SPECIFIC PTS SYSTEM EIIA COMPONENT"/>
    <property type="match status" value="1"/>
</dbReference>
<evidence type="ECO:0000259" key="11">
    <source>
        <dbReference type="PROSITE" id="PS51094"/>
    </source>
</evidence>
<keyword evidence="3" id="KW-0963">Cytoplasm</keyword>
<dbReference type="InterPro" id="IPR051351">
    <property type="entry name" value="Ascorbate-PTS_EIIA_comp"/>
</dbReference>